<dbReference type="Pfam" id="PF00496">
    <property type="entry name" value="SBP_bac_5"/>
    <property type="match status" value="1"/>
</dbReference>
<dbReference type="CDD" id="cd08503">
    <property type="entry name" value="PBP2_NikA_DppA_OppA_like_17"/>
    <property type="match status" value="1"/>
</dbReference>
<keyword evidence="3" id="KW-0813">Transport</keyword>
<dbReference type="InterPro" id="IPR039424">
    <property type="entry name" value="SBP_5"/>
</dbReference>
<dbReference type="PROSITE" id="PS51318">
    <property type="entry name" value="TAT"/>
    <property type="match status" value="1"/>
</dbReference>
<comment type="caution">
    <text evidence="7">The sequence shown here is derived from an EMBL/GenBank/DDBJ whole genome shotgun (WGS) entry which is preliminary data.</text>
</comment>
<name>A0ABT4LNF4_9PROT</name>
<dbReference type="Gene3D" id="3.90.76.10">
    <property type="entry name" value="Dipeptide-binding Protein, Domain 1"/>
    <property type="match status" value="1"/>
</dbReference>
<dbReference type="PANTHER" id="PTHR30290:SF10">
    <property type="entry name" value="PERIPLASMIC OLIGOPEPTIDE-BINDING PROTEIN-RELATED"/>
    <property type="match status" value="1"/>
</dbReference>
<organism evidence="7 8">
    <name type="scientific">Kiloniella laminariae</name>
    <dbReference type="NCBI Taxonomy" id="454162"/>
    <lineage>
        <taxon>Bacteria</taxon>
        <taxon>Pseudomonadati</taxon>
        <taxon>Pseudomonadota</taxon>
        <taxon>Alphaproteobacteria</taxon>
        <taxon>Rhodospirillales</taxon>
        <taxon>Kiloniellaceae</taxon>
        <taxon>Kiloniella</taxon>
    </lineage>
</organism>
<dbReference type="NCBIfam" id="TIGR01409">
    <property type="entry name" value="TAT_signal_seq"/>
    <property type="match status" value="1"/>
</dbReference>
<dbReference type="PANTHER" id="PTHR30290">
    <property type="entry name" value="PERIPLASMIC BINDING COMPONENT OF ABC TRANSPORTER"/>
    <property type="match status" value="1"/>
</dbReference>
<keyword evidence="4 5" id="KW-0732">Signal</keyword>
<dbReference type="InterPro" id="IPR019546">
    <property type="entry name" value="TAT_signal_bac_arc"/>
</dbReference>
<evidence type="ECO:0000256" key="1">
    <source>
        <dbReference type="ARBA" id="ARBA00004418"/>
    </source>
</evidence>
<evidence type="ECO:0000259" key="6">
    <source>
        <dbReference type="Pfam" id="PF00496"/>
    </source>
</evidence>
<dbReference type="PIRSF" id="PIRSF002741">
    <property type="entry name" value="MppA"/>
    <property type="match status" value="1"/>
</dbReference>
<sequence length="526" mass="57709">MSEIEYYKSLVATGKMTRRDFMAKSSALGLSIAAATTLLSSSANATPIKGGHLKVGMAGGQTTDSLDPATITQYMPQVMTFASRNCLVEVNVKGEATPELAEGWEAKPGAQEWVFNLRKGVEFHNGKTMDADDVVWSIQHHLGEKSESGAKGILGGVAEIKADGKDKVIVSLTSGNADLPFLLSDYHLQIMPVGEDPASGIGTGGYQIESFEPGVRFLAKKNPNYFKSDRAHVDSVEILAIEDVAARTSALQTGEVHLINRVDPKTLSLLKRAKNVQILSTSGAQHYTMPMMGDRAPFDNNDLRLAMKYAIDREQLLNTVLRGYGRVGNDHPIAATDQYFAADLEQRTYDPDKAAFHFKKAGFEGQTIPLHTSDAAFAGAVDTAVLFKESASKAGITIDLVREPNDGYWSNVWMQKNFCFSYWGGRITPDLMFSTAFSSDAAWNEGFWKNEKFDKLLVEARAELDQTKRRALYTEMQTMVSNEGSVIIPMFADYLDAATKNIKGFEHVATYGMSGFRAPEQVWIDG</sequence>
<proteinExistence type="inferred from homology"/>
<evidence type="ECO:0000313" key="8">
    <source>
        <dbReference type="Proteomes" id="UP001069802"/>
    </source>
</evidence>
<dbReference type="InterPro" id="IPR030678">
    <property type="entry name" value="Peptide/Ni-bd"/>
</dbReference>
<comment type="subcellular location">
    <subcellularLocation>
        <location evidence="1">Periplasm</location>
    </subcellularLocation>
</comment>
<evidence type="ECO:0000256" key="3">
    <source>
        <dbReference type="ARBA" id="ARBA00022448"/>
    </source>
</evidence>
<dbReference type="SUPFAM" id="SSF53850">
    <property type="entry name" value="Periplasmic binding protein-like II"/>
    <property type="match status" value="1"/>
</dbReference>
<dbReference type="Gene3D" id="3.10.105.10">
    <property type="entry name" value="Dipeptide-binding Protein, Domain 3"/>
    <property type="match status" value="1"/>
</dbReference>
<dbReference type="InterPro" id="IPR006311">
    <property type="entry name" value="TAT_signal"/>
</dbReference>
<keyword evidence="8" id="KW-1185">Reference proteome</keyword>
<comment type="similarity">
    <text evidence="2">Belongs to the bacterial solute-binding protein 5 family.</text>
</comment>
<dbReference type="Proteomes" id="UP001069802">
    <property type="component" value="Unassembled WGS sequence"/>
</dbReference>
<feature type="domain" description="Solute-binding protein family 5" evidence="6">
    <location>
        <begin position="96"/>
        <end position="443"/>
    </location>
</feature>
<dbReference type="RefSeq" id="WP_269424738.1">
    <property type="nucleotide sequence ID" value="NZ_JAPWGY010000009.1"/>
</dbReference>
<feature type="chain" id="PRO_5046901498" evidence="5">
    <location>
        <begin position="46"/>
        <end position="526"/>
    </location>
</feature>
<protein>
    <submittedName>
        <fullName evidence="7">ABC transporter substrate-binding protein</fullName>
    </submittedName>
</protein>
<gene>
    <name evidence="7" type="ORF">O4H49_17515</name>
</gene>
<dbReference type="InterPro" id="IPR000914">
    <property type="entry name" value="SBP_5_dom"/>
</dbReference>
<dbReference type="EMBL" id="JAPWGY010000009">
    <property type="protein sequence ID" value="MCZ4282591.1"/>
    <property type="molecule type" value="Genomic_DNA"/>
</dbReference>
<evidence type="ECO:0000313" key="7">
    <source>
        <dbReference type="EMBL" id="MCZ4282591.1"/>
    </source>
</evidence>
<reference evidence="7" key="1">
    <citation type="submission" date="2022-12" db="EMBL/GenBank/DDBJ databases">
        <title>Bacterial isolates from different developmental stages of Nematostella vectensis.</title>
        <authorList>
            <person name="Fraune S."/>
        </authorList>
    </citation>
    <scope>NUCLEOTIDE SEQUENCE</scope>
    <source>
        <strain evidence="7">G21630-S1</strain>
    </source>
</reference>
<accession>A0ABT4LNF4</accession>
<evidence type="ECO:0000256" key="5">
    <source>
        <dbReference type="SAM" id="SignalP"/>
    </source>
</evidence>
<feature type="signal peptide" evidence="5">
    <location>
        <begin position="1"/>
        <end position="45"/>
    </location>
</feature>
<dbReference type="Gene3D" id="3.40.190.10">
    <property type="entry name" value="Periplasmic binding protein-like II"/>
    <property type="match status" value="1"/>
</dbReference>
<evidence type="ECO:0000256" key="4">
    <source>
        <dbReference type="ARBA" id="ARBA00022729"/>
    </source>
</evidence>
<evidence type="ECO:0000256" key="2">
    <source>
        <dbReference type="ARBA" id="ARBA00005695"/>
    </source>
</evidence>